<comment type="caution">
    <text evidence="1">The sequence shown here is derived from an EMBL/GenBank/DDBJ whole genome shotgun (WGS) entry which is preliminary data.</text>
</comment>
<proteinExistence type="predicted"/>
<keyword evidence="2" id="KW-1185">Reference proteome</keyword>
<accession>A0ABP1G069</accession>
<evidence type="ECO:0000313" key="1">
    <source>
        <dbReference type="EMBL" id="CAL5225131.1"/>
    </source>
</evidence>
<sequence length="148" mass="16713">MRAYAKGQNDAAVIDCLAGLLGNVRVSPNEPPSKTNRAAIEPIAFAAWLQLSKIDLALTVHALTKLNSSELAILHEADYVGTDQMMYKECDSERARSIIPSDYIVMPLSLYKERVEIFMRKCIQEIQALEKHDMVAYLRKIRPHLVQD</sequence>
<name>A0ABP1G069_9CHLO</name>
<protein>
    <submittedName>
        <fullName evidence="1">G7909 protein</fullName>
    </submittedName>
</protein>
<dbReference type="Proteomes" id="UP001497392">
    <property type="component" value="Unassembled WGS sequence"/>
</dbReference>
<gene>
    <name evidence="1" type="primary">g7909</name>
    <name evidence="1" type="ORF">VP750_LOCUS6790</name>
</gene>
<evidence type="ECO:0000313" key="2">
    <source>
        <dbReference type="Proteomes" id="UP001497392"/>
    </source>
</evidence>
<organism evidence="1 2">
    <name type="scientific">Coccomyxa viridis</name>
    <dbReference type="NCBI Taxonomy" id="1274662"/>
    <lineage>
        <taxon>Eukaryota</taxon>
        <taxon>Viridiplantae</taxon>
        <taxon>Chlorophyta</taxon>
        <taxon>core chlorophytes</taxon>
        <taxon>Trebouxiophyceae</taxon>
        <taxon>Trebouxiophyceae incertae sedis</taxon>
        <taxon>Coccomyxaceae</taxon>
        <taxon>Coccomyxa</taxon>
    </lineage>
</organism>
<dbReference type="EMBL" id="CAXHTA020000012">
    <property type="protein sequence ID" value="CAL5225131.1"/>
    <property type="molecule type" value="Genomic_DNA"/>
</dbReference>
<reference evidence="1 2" key="1">
    <citation type="submission" date="2024-06" db="EMBL/GenBank/DDBJ databases">
        <authorList>
            <person name="Kraege A."/>
            <person name="Thomma B."/>
        </authorList>
    </citation>
    <scope>NUCLEOTIDE SEQUENCE [LARGE SCALE GENOMIC DNA]</scope>
</reference>